<evidence type="ECO:0000313" key="2">
    <source>
        <dbReference type="Proteomes" id="UP001165064"/>
    </source>
</evidence>
<dbReference type="EMBL" id="BSXS01004745">
    <property type="protein sequence ID" value="GME83424.1"/>
    <property type="molecule type" value="Genomic_DNA"/>
</dbReference>
<keyword evidence="2" id="KW-1185">Reference proteome</keyword>
<reference evidence="1" key="1">
    <citation type="submission" date="2023-04" db="EMBL/GenBank/DDBJ databases">
        <title>Ambrosiozyma monospora NBRC 10751.</title>
        <authorList>
            <person name="Ichikawa N."/>
            <person name="Sato H."/>
            <person name="Tonouchi N."/>
        </authorList>
    </citation>
    <scope>NUCLEOTIDE SEQUENCE</scope>
    <source>
        <strain evidence="1">NBRC 10751</strain>
    </source>
</reference>
<sequence length="592" mass="67274">MSDYEEYTNGTSSFMDIIIEHTALLENNLKGLEKDNDLIYHELIPNNIPEIKKMDAFRVIPLEKQRLPISQDEEDQLFKNLVPMKIHEKLSIYSEMTANLLRLQTEAIQVSDEEFDSTLEFLNLPRSLIELKDLVNDKKEEEDIDARVLAVSSEMTQNQISFDKVERLRSQVGDVLREVESSIQNSPYKISLYAQSDELSKLQKSYTESGQADKKIKDTYLAIKSDIDLLSKGPNNPELIYKFKNGDDASQLVKEVSLLDLDDGADLGSAKKKIDDVDNKLQELRYLKKERLNTMSDLKEMILKNDNISNKLILSNYKHTDEFTAFFNEEIQKFKPYQDRIQATISKQAGLISELKVLMNGVVNDTTIKKKLDQRNKSASDENLLVLKYLDCYENWKVIRSGLKQGDSFYGKLFTMVNNLKLKVQQITSQQQQQQQRLQQQQTQQAQQAQYQYQQMQTQTSGYQTFPQSTSYSQPQSQAPSQPPLPRQASYGNSSFSTPPYQHVGSQSLYTAPPFQQRASYSSTISNSSSSAADGAGGVPPPLPSKPSVQRPSAGDIYSTPPVYDSSMYAQFGSQNNDPRQGQNQGYGGWKY</sequence>
<protein>
    <submittedName>
        <fullName evidence="1">Unnamed protein product</fullName>
    </submittedName>
</protein>
<organism evidence="1 2">
    <name type="scientific">Ambrosiozyma monospora</name>
    <name type="common">Yeast</name>
    <name type="synonym">Endomycopsis monosporus</name>
    <dbReference type="NCBI Taxonomy" id="43982"/>
    <lineage>
        <taxon>Eukaryota</taxon>
        <taxon>Fungi</taxon>
        <taxon>Dikarya</taxon>
        <taxon>Ascomycota</taxon>
        <taxon>Saccharomycotina</taxon>
        <taxon>Pichiomycetes</taxon>
        <taxon>Pichiales</taxon>
        <taxon>Pichiaceae</taxon>
        <taxon>Ambrosiozyma</taxon>
    </lineage>
</organism>
<gene>
    <name evidence="1" type="ORF">Amon02_000616200</name>
</gene>
<proteinExistence type="predicted"/>
<name>A0ACB5T8U4_AMBMO</name>
<dbReference type="Proteomes" id="UP001165064">
    <property type="component" value="Unassembled WGS sequence"/>
</dbReference>
<evidence type="ECO:0000313" key="1">
    <source>
        <dbReference type="EMBL" id="GME83424.1"/>
    </source>
</evidence>
<comment type="caution">
    <text evidence="1">The sequence shown here is derived from an EMBL/GenBank/DDBJ whole genome shotgun (WGS) entry which is preliminary data.</text>
</comment>
<accession>A0ACB5T8U4</accession>